<dbReference type="Pfam" id="PF13366">
    <property type="entry name" value="PDDEXK_3"/>
    <property type="match status" value="1"/>
</dbReference>
<evidence type="ECO:0000313" key="1">
    <source>
        <dbReference type="EMBL" id="GGE98186.1"/>
    </source>
</evidence>
<dbReference type="Proteomes" id="UP000655016">
    <property type="component" value="Unassembled WGS sequence"/>
</dbReference>
<keyword evidence="2" id="KW-1185">Reference proteome</keyword>
<dbReference type="InterPro" id="IPR011604">
    <property type="entry name" value="PDDEXK-like_dom_sf"/>
</dbReference>
<reference evidence="2" key="1">
    <citation type="journal article" date="2019" name="Int. J. Syst. Evol. Microbiol.">
        <title>The Global Catalogue of Microorganisms (GCM) 10K type strain sequencing project: providing services to taxonomists for standard genome sequencing and annotation.</title>
        <authorList>
            <consortium name="The Broad Institute Genomics Platform"/>
            <consortium name="The Broad Institute Genome Sequencing Center for Infectious Disease"/>
            <person name="Wu L."/>
            <person name="Ma J."/>
        </authorList>
    </citation>
    <scope>NUCLEOTIDE SEQUENCE [LARGE SCALE GENOMIC DNA]</scope>
    <source>
        <strain evidence="2">CGMCC 1.16060</strain>
    </source>
</reference>
<evidence type="ECO:0000313" key="2">
    <source>
        <dbReference type="Proteomes" id="UP000655016"/>
    </source>
</evidence>
<comment type="caution">
    <text evidence="1">The sequence shown here is derived from an EMBL/GenBank/DDBJ whole genome shotgun (WGS) entry which is preliminary data.</text>
</comment>
<sequence length="132" mass="15409">MMTENEISYKIRGAIFKVYNKLGPGLFESVYESALYYELTKLDLKVERQISITIPYDELILDVAFKIDLLVEDKVIIELKSVEDLAPIHYKQIATYLRLTNKKIGLLVNFNTLNILDDIKRIANKYKNETQF</sequence>
<protein>
    <recommendedName>
        <fullName evidence="3">GxxExxY protein</fullName>
    </recommendedName>
</protein>
<name>A0ABQ1TPW0_9FLAO</name>
<dbReference type="Gene3D" id="3.90.320.10">
    <property type="match status" value="1"/>
</dbReference>
<accession>A0ABQ1TPW0</accession>
<evidence type="ECO:0008006" key="3">
    <source>
        <dbReference type="Google" id="ProtNLM"/>
    </source>
</evidence>
<proteinExistence type="predicted"/>
<dbReference type="InterPro" id="IPR026350">
    <property type="entry name" value="GxxExxY"/>
</dbReference>
<organism evidence="1 2">
    <name type="scientific">Flavobacterium limi</name>
    <dbReference type="NCBI Taxonomy" id="2045105"/>
    <lineage>
        <taxon>Bacteria</taxon>
        <taxon>Pseudomonadati</taxon>
        <taxon>Bacteroidota</taxon>
        <taxon>Flavobacteriia</taxon>
        <taxon>Flavobacteriales</taxon>
        <taxon>Flavobacteriaceae</taxon>
        <taxon>Flavobacterium</taxon>
    </lineage>
</organism>
<gene>
    <name evidence="1" type="ORF">GCM10011518_04490</name>
</gene>
<dbReference type="NCBIfam" id="TIGR04256">
    <property type="entry name" value="GxxExxY"/>
    <property type="match status" value="1"/>
</dbReference>
<dbReference type="EMBL" id="BMKP01000001">
    <property type="protein sequence ID" value="GGE98186.1"/>
    <property type="molecule type" value="Genomic_DNA"/>
</dbReference>